<proteinExistence type="predicted"/>
<name>A0ABU5T7N9_9MICC</name>
<dbReference type="Proteomes" id="UP001304769">
    <property type="component" value="Unassembled WGS sequence"/>
</dbReference>
<comment type="caution">
    <text evidence="11">The sequence shown here is derived from an EMBL/GenBank/DDBJ whole genome shotgun (WGS) entry which is preliminary data.</text>
</comment>
<accession>A0ABU5T7N9</accession>
<dbReference type="EC" id="2.7.1.180" evidence="2"/>
<dbReference type="Gene3D" id="3.10.520.10">
    <property type="entry name" value="ApbE-like domains"/>
    <property type="match status" value="2"/>
</dbReference>
<evidence type="ECO:0000256" key="1">
    <source>
        <dbReference type="ARBA" id="ARBA00001946"/>
    </source>
</evidence>
<dbReference type="Pfam" id="PF02424">
    <property type="entry name" value="ApbE"/>
    <property type="match status" value="2"/>
</dbReference>
<dbReference type="RefSeq" id="WP_323279556.1">
    <property type="nucleotide sequence ID" value="NZ_JAYGGQ010000010.1"/>
</dbReference>
<dbReference type="EMBL" id="JAYGGQ010000010">
    <property type="protein sequence ID" value="MEA5455677.1"/>
    <property type="molecule type" value="Genomic_DNA"/>
</dbReference>
<dbReference type="SUPFAM" id="SSF143631">
    <property type="entry name" value="ApbE-like"/>
    <property type="match status" value="1"/>
</dbReference>
<keyword evidence="8" id="KW-0460">Magnesium</keyword>
<dbReference type="InterPro" id="IPR003374">
    <property type="entry name" value="ApbE-like_sf"/>
</dbReference>
<dbReference type="PANTHER" id="PTHR30040:SF2">
    <property type="entry name" value="FAD:PROTEIN FMN TRANSFERASE"/>
    <property type="match status" value="1"/>
</dbReference>
<dbReference type="InterPro" id="IPR024932">
    <property type="entry name" value="ApbE"/>
</dbReference>
<evidence type="ECO:0000313" key="12">
    <source>
        <dbReference type="Proteomes" id="UP001304769"/>
    </source>
</evidence>
<keyword evidence="5 11" id="KW-0808">Transferase</keyword>
<sequence length="287" mass="30112">MQPAPDPHCVTRTFLAMGTVVSLTVAFPHDTARDEAADRISAASRVIEADFEALERRFSLYRADSEASDVARGVLRLAHASPEMRECYVEAVTWRRLTHGAFTAERPDGVLDLSGLVKGRAIAEAGSSLAALGLHDWCLNAGGDVLVSGTPAPSSARAGNSSHAERPWLAGIVDPADRRTLLGAYPLCGAPEVPGRTTAGRRLALATSGSAERGDHIWAVGCGRPEFAQVSVAGPDIVTADVLATAIVAGGREMLDLAAAEWDVDVLAVMREGELLATPGFRAPRAA</sequence>
<keyword evidence="4" id="KW-0285">Flavoprotein</keyword>
<dbReference type="PANTHER" id="PTHR30040">
    <property type="entry name" value="THIAMINE BIOSYNTHESIS LIPOPROTEIN APBE"/>
    <property type="match status" value="1"/>
</dbReference>
<keyword evidence="7" id="KW-0274">FAD</keyword>
<organism evidence="11 12">
    <name type="scientific">Sinomonas terricola</name>
    <dbReference type="NCBI Taxonomy" id="3110330"/>
    <lineage>
        <taxon>Bacteria</taxon>
        <taxon>Bacillati</taxon>
        <taxon>Actinomycetota</taxon>
        <taxon>Actinomycetes</taxon>
        <taxon>Micrococcales</taxon>
        <taxon>Micrococcaceae</taxon>
        <taxon>Sinomonas</taxon>
    </lineage>
</organism>
<evidence type="ECO:0000256" key="8">
    <source>
        <dbReference type="ARBA" id="ARBA00022842"/>
    </source>
</evidence>
<evidence type="ECO:0000313" key="11">
    <source>
        <dbReference type="EMBL" id="MEA5455677.1"/>
    </source>
</evidence>
<dbReference type="GO" id="GO:0016740">
    <property type="term" value="F:transferase activity"/>
    <property type="evidence" value="ECO:0007669"/>
    <property type="project" value="UniProtKB-KW"/>
</dbReference>
<evidence type="ECO:0000256" key="9">
    <source>
        <dbReference type="ARBA" id="ARBA00031306"/>
    </source>
</evidence>
<evidence type="ECO:0000256" key="2">
    <source>
        <dbReference type="ARBA" id="ARBA00011955"/>
    </source>
</evidence>
<protein>
    <recommendedName>
        <fullName evidence="3">FAD:protein FMN transferase</fullName>
        <ecNumber evidence="2">2.7.1.180</ecNumber>
    </recommendedName>
    <alternativeName>
        <fullName evidence="9">Flavin transferase</fullName>
    </alternativeName>
</protein>
<evidence type="ECO:0000256" key="7">
    <source>
        <dbReference type="ARBA" id="ARBA00022827"/>
    </source>
</evidence>
<keyword evidence="12" id="KW-1185">Reference proteome</keyword>
<reference evidence="11 12" key="1">
    <citation type="submission" date="2023-12" db="EMBL/GenBank/DDBJ databases">
        <title>Sinomonas terricola sp. nov, isolated from litchi orchard soil in Guangdong, PR China.</title>
        <authorList>
            <person name="Jiaxin W."/>
            <person name="Yang Z."/>
            <person name="Honghui Z."/>
        </authorList>
    </citation>
    <scope>NUCLEOTIDE SEQUENCE [LARGE SCALE GENOMIC DNA]</scope>
    <source>
        <strain evidence="11 12">JGH33</strain>
    </source>
</reference>
<evidence type="ECO:0000256" key="4">
    <source>
        <dbReference type="ARBA" id="ARBA00022630"/>
    </source>
</evidence>
<gene>
    <name evidence="11" type="ORF">SPF06_13165</name>
</gene>
<comment type="catalytic activity">
    <reaction evidence="10">
        <text>L-threonyl-[protein] + FAD = FMN-L-threonyl-[protein] + AMP + H(+)</text>
        <dbReference type="Rhea" id="RHEA:36847"/>
        <dbReference type="Rhea" id="RHEA-COMP:11060"/>
        <dbReference type="Rhea" id="RHEA-COMP:11061"/>
        <dbReference type="ChEBI" id="CHEBI:15378"/>
        <dbReference type="ChEBI" id="CHEBI:30013"/>
        <dbReference type="ChEBI" id="CHEBI:57692"/>
        <dbReference type="ChEBI" id="CHEBI:74257"/>
        <dbReference type="ChEBI" id="CHEBI:456215"/>
        <dbReference type="EC" id="2.7.1.180"/>
    </reaction>
</comment>
<evidence type="ECO:0000256" key="5">
    <source>
        <dbReference type="ARBA" id="ARBA00022679"/>
    </source>
</evidence>
<evidence type="ECO:0000256" key="6">
    <source>
        <dbReference type="ARBA" id="ARBA00022723"/>
    </source>
</evidence>
<evidence type="ECO:0000256" key="10">
    <source>
        <dbReference type="ARBA" id="ARBA00048540"/>
    </source>
</evidence>
<evidence type="ECO:0000256" key="3">
    <source>
        <dbReference type="ARBA" id="ARBA00016337"/>
    </source>
</evidence>
<comment type="cofactor">
    <cofactor evidence="1">
        <name>Mg(2+)</name>
        <dbReference type="ChEBI" id="CHEBI:18420"/>
    </cofactor>
</comment>
<keyword evidence="6" id="KW-0479">Metal-binding</keyword>